<accession>A0A9D1XSP7</accession>
<gene>
    <name evidence="1" type="ORF">H9848_09180</name>
</gene>
<evidence type="ECO:0000313" key="2">
    <source>
        <dbReference type="Proteomes" id="UP000823847"/>
    </source>
</evidence>
<sequence>MAGFRKFKGEVVVSPSFTQIGDTVTFDIYRSFDWIHEVNGKIPVLTVSYYLDGVKVAEATSEDEKPYAVQYVVTDDLELRTYEVTAHCVSNWENYEIREEITPAKLTITK</sequence>
<proteinExistence type="predicted"/>
<dbReference type="AlphaFoldDB" id="A0A9D1XSP7"/>
<comment type="caution">
    <text evidence="1">The sequence shown here is derived from an EMBL/GenBank/DDBJ whole genome shotgun (WGS) entry which is preliminary data.</text>
</comment>
<protein>
    <submittedName>
        <fullName evidence="1">Uncharacterized protein</fullName>
    </submittedName>
</protein>
<dbReference type="Proteomes" id="UP000823847">
    <property type="component" value="Unassembled WGS sequence"/>
</dbReference>
<organism evidence="1 2">
    <name type="scientific">Candidatus Parabacteroides intestinigallinarum</name>
    <dbReference type="NCBI Taxonomy" id="2838722"/>
    <lineage>
        <taxon>Bacteria</taxon>
        <taxon>Pseudomonadati</taxon>
        <taxon>Bacteroidota</taxon>
        <taxon>Bacteroidia</taxon>
        <taxon>Bacteroidales</taxon>
        <taxon>Tannerellaceae</taxon>
        <taxon>Parabacteroides</taxon>
    </lineage>
</organism>
<reference evidence="1" key="2">
    <citation type="submission" date="2021-04" db="EMBL/GenBank/DDBJ databases">
        <authorList>
            <person name="Gilroy R."/>
        </authorList>
    </citation>
    <scope>NUCLEOTIDE SEQUENCE</scope>
    <source>
        <strain evidence="1">ChiHecec2B26-12326</strain>
    </source>
</reference>
<evidence type="ECO:0000313" key="1">
    <source>
        <dbReference type="EMBL" id="HIX86760.1"/>
    </source>
</evidence>
<name>A0A9D1XSP7_9BACT</name>
<reference evidence="1" key="1">
    <citation type="journal article" date="2021" name="PeerJ">
        <title>Extensive microbial diversity within the chicken gut microbiome revealed by metagenomics and culture.</title>
        <authorList>
            <person name="Gilroy R."/>
            <person name="Ravi A."/>
            <person name="Getino M."/>
            <person name="Pursley I."/>
            <person name="Horton D.L."/>
            <person name="Alikhan N.F."/>
            <person name="Baker D."/>
            <person name="Gharbi K."/>
            <person name="Hall N."/>
            <person name="Watson M."/>
            <person name="Adriaenssens E.M."/>
            <person name="Foster-Nyarko E."/>
            <person name="Jarju S."/>
            <person name="Secka A."/>
            <person name="Antonio M."/>
            <person name="Oren A."/>
            <person name="Chaudhuri R.R."/>
            <person name="La Ragione R."/>
            <person name="Hildebrand F."/>
            <person name="Pallen M.J."/>
        </authorList>
    </citation>
    <scope>NUCLEOTIDE SEQUENCE</scope>
    <source>
        <strain evidence="1">ChiHecec2B26-12326</strain>
    </source>
</reference>
<dbReference type="EMBL" id="DXEN01000070">
    <property type="protein sequence ID" value="HIX86760.1"/>
    <property type="molecule type" value="Genomic_DNA"/>
</dbReference>